<dbReference type="EMBL" id="KF431991">
    <property type="protein sequence ID" value="AIC33786.1"/>
    <property type="molecule type" value="Genomic_DNA"/>
</dbReference>
<protein>
    <submittedName>
        <fullName evidence="6">Molecular chaperone</fullName>
    </submittedName>
</protein>
<dbReference type="InterPro" id="IPR031107">
    <property type="entry name" value="Small_HSP"/>
</dbReference>
<evidence type="ECO:0000259" key="5">
    <source>
        <dbReference type="PROSITE" id="PS01031"/>
    </source>
</evidence>
<comment type="similarity">
    <text evidence="2 3">Belongs to the small heat shock protein (HSP20) family.</text>
</comment>
<accession>A0A060IED0</accession>
<organism evidence="6">
    <name type="scientific">Puccinia cf. psidii AE-2014</name>
    <dbReference type="NCBI Taxonomy" id="1505670"/>
    <lineage>
        <taxon>Eukaryota</taxon>
        <taxon>Fungi</taxon>
        <taxon>Dikarya</taxon>
        <taxon>Basidiomycota</taxon>
        <taxon>Pucciniomycotina</taxon>
        <taxon>Pucciniomycetes</taxon>
        <taxon>Pucciniales</taxon>
        <taxon>Pucciniaceae</taxon>
        <taxon>Puccinia</taxon>
    </lineage>
</organism>
<evidence type="ECO:0000313" key="6">
    <source>
        <dbReference type="EMBL" id="AIC33786.1"/>
    </source>
</evidence>
<dbReference type="Pfam" id="PF00011">
    <property type="entry name" value="HSP20"/>
    <property type="match status" value="1"/>
</dbReference>
<proteinExistence type="inferred from homology"/>
<dbReference type="InterPro" id="IPR008978">
    <property type="entry name" value="HSP20-like_chaperone"/>
</dbReference>
<evidence type="ECO:0000256" key="2">
    <source>
        <dbReference type="PROSITE-ProRule" id="PRU00285"/>
    </source>
</evidence>
<dbReference type="AlphaFoldDB" id="A0A060IED0"/>
<feature type="compositionally biased region" description="Polar residues" evidence="4">
    <location>
        <begin position="29"/>
        <end position="48"/>
    </location>
</feature>
<dbReference type="SUPFAM" id="SSF49764">
    <property type="entry name" value="HSP20-like chaperones"/>
    <property type="match status" value="1"/>
</dbReference>
<evidence type="ECO:0000256" key="3">
    <source>
        <dbReference type="RuleBase" id="RU003616"/>
    </source>
</evidence>
<dbReference type="Gene3D" id="2.60.40.790">
    <property type="match status" value="1"/>
</dbReference>
<dbReference type="PANTHER" id="PTHR11527">
    <property type="entry name" value="HEAT-SHOCK PROTEIN 20 FAMILY MEMBER"/>
    <property type="match status" value="1"/>
</dbReference>
<sequence length="159" mass="17414">MSYSFFAPTQWDDFEQMFDKLVTDRYGPSDNSKSNSAQNSLTNTGSSAVSKVVRPKMDLIEKEDSLILTTELPGAKKEDISIDLQNGRLTVSGHTKSSAHHSEGNVRVSERTFGSFTRTLAVPPSVSHDQIKASFTDGILEVTIPKVKVTKDSHSIPIA</sequence>
<evidence type="ECO:0000256" key="1">
    <source>
        <dbReference type="ARBA" id="ARBA00023016"/>
    </source>
</evidence>
<dbReference type="CDD" id="cd06464">
    <property type="entry name" value="ACD_sHsps-like"/>
    <property type="match status" value="1"/>
</dbReference>
<evidence type="ECO:0000256" key="4">
    <source>
        <dbReference type="SAM" id="MobiDB-lite"/>
    </source>
</evidence>
<dbReference type="PROSITE" id="PS01031">
    <property type="entry name" value="SHSP"/>
    <property type="match status" value="1"/>
</dbReference>
<keyword evidence="1" id="KW-0346">Stress response</keyword>
<feature type="region of interest" description="Disordered" evidence="4">
    <location>
        <begin position="24"/>
        <end position="48"/>
    </location>
</feature>
<name>A0A060IED0_9BASI</name>
<reference evidence="6" key="1">
    <citation type="journal article" date="2014" name="Mycology">
        <title>A brief overview of the size and composition of the myrtle rust genome and its taxonomic status.</title>
        <authorList>
            <person name="Tan M.-K."/>
            <person name="Collins D."/>
            <person name="Chen Z."/>
            <person name="Englezou A."/>
            <person name="Wilkins M."/>
        </authorList>
    </citation>
    <scope>NUCLEOTIDE SEQUENCE</scope>
    <source>
        <strain evidence="6">35883</strain>
    </source>
</reference>
<dbReference type="InterPro" id="IPR002068">
    <property type="entry name" value="A-crystallin/Hsp20_dom"/>
</dbReference>
<feature type="domain" description="SHSP" evidence="5">
    <location>
        <begin position="48"/>
        <end position="159"/>
    </location>
</feature>